<keyword evidence="2" id="KW-0812">Transmembrane</keyword>
<keyword evidence="2" id="KW-0472">Membrane</keyword>
<dbReference type="SUPFAM" id="SSF81606">
    <property type="entry name" value="PP2C-like"/>
    <property type="match status" value="1"/>
</dbReference>
<accession>A0A401GCN7</accession>
<evidence type="ECO:0000256" key="2">
    <source>
        <dbReference type="SAM" id="Phobius"/>
    </source>
</evidence>
<dbReference type="EMBL" id="BFAD01000002">
    <property type="protein sequence ID" value="GBE79917.1"/>
    <property type="molecule type" value="Genomic_DNA"/>
</dbReference>
<dbReference type="PANTHER" id="PTHR13832:SF792">
    <property type="entry name" value="GM14286P"/>
    <property type="match status" value="1"/>
</dbReference>
<keyword evidence="2" id="KW-1133">Transmembrane helix</keyword>
<feature type="domain" description="PPM-type phosphatase" evidence="3">
    <location>
        <begin position="103"/>
        <end position="521"/>
    </location>
</feature>
<dbReference type="InterPro" id="IPR001932">
    <property type="entry name" value="PPM-type_phosphatase-like_dom"/>
</dbReference>
<dbReference type="Pfam" id="PF00481">
    <property type="entry name" value="PP2C"/>
    <property type="match status" value="1"/>
</dbReference>
<proteinExistence type="predicted"/>
<dbReference type="InParanoid" id="A0A401GCN7"/>
<reference evidence="4 5" key="1">
    <citation type="journal article" date="2018" name="Sci. Rep.">
        <title>Genome sequence of the cauliflower mushroom Sparassis crispa (Hanabiratake) and its association with beneficial usage.</title>
        <authorList>
            <person name="Kiyama R."/>
            <person name="Furutani Y."/>
            <person name="Kawaguchi K."/>
            <person name="Nakanishi T."/>
        </authorList>
    </citation>
    <scope>NUCLEOTIDE SEQUENCE [LARGE SCALE GENOMIC DNA]</scope>
</reference>
<dbReference type="SMART" id="SM00332">
    <property type="entry name" value="PP2Cc"/>
    <property type="match status" value="1"/>
</dbReference>
<dbReference type="InterPro" id="IPR015655">
    <property type="entry name" value="PP2C"/>
</dbReference>
<dbReference type="PROSITE" id="PS51746">
    <property type="entry name" value="PPM_2"/>
    <property type="match status" value="1"/>
</dbReference>
<dbReference type="PANTHER" id="PTHR13832">
    <property type="entry name" value="PROTEIN PHOSPHATASE 2C"/>
    <property type="match status" value="1"/>
</dbReference>
<evidence type="ECO:0000313" key="5">
    <source>
        <dbReference type="Proteomes" id="UP000287166"/>
    </source>
</evidence>
<evidence type="ECO:0000259" key="3">
    <source>
        <dbReference type="PROSITE" id="PS51746"/>
    </source>
</evidence>
<gene>
    <name evidence="4" type="ORF">SCP_0211190</name>
</gene>
<sequence length="544" mass="58672">MQMLRRAWKPVIGTAVLVGAPSYVFYRWYYARPSQESFDLQVRERGPDGKPAMLTRTFPLISKDQADARLAAHAAFSSATRPDGIVWKHATAFLASNDPIEDANDSAIMQRDAADPSAPGDLLFFAVMDGHAGPHTSRLLSKVLIPAVTLELSSRLKAPPQPTFGQSLKSILRPTASSSLPVDADPEHVTLALQTAFLNLDAELTNAPLQLLAANLDKIAKETRAIPDLSQHPMAMASMLPAMSGSCALLAMIDTAHSNLYVACTGDSRAVAGVYEESEDGQGVWRVEVLSEDQTGRNPNELKRLRSEHPPSEADVVIRNGRILGGLEPSRAFGDARYKWPREVQEVLSKAFFEGTDQPMRATPSLLKTPPYVTARPEVTHRKLSLPSASSAADADVKPKSTLRFLVLATDGLWDELSSEDVVALVGGHLAGLRGRVPKSALPALVRTTGGAPTVSGKDRAPRRSAPSDGAWAFEDENVGTHLIRNAFGGADERRLRRLLSIPAPHARSYRDDVTVSVVWWEEGREGDAQAAAVAAGGTVKAKL</sequence>
<dbReference type="GO" id="GO:0005739">
    <property type="term" value="C:mitochondrion"/>
    <property type="evidence" value="ECO:0007669"/>
    <property type="project" value="TreeGrafter"/>
</dbReference>
<evidence type="ECO:0000256" key="1">
    <source>
        <dbReference type="SAM" id="MobiDB-lite"/>
    </source>
</evidence>
<dbReference type="Proteomes" id="UP000287166">
    <property type="component" value="Unassembled WGS sequence"/>
</dbReference>
<organism evidence="4 5">
    <name type="scientific">Sparassis crispa</name>
    <dbReference type="NCBI Taxonomy" id="139825"/>
    <lineage>
        <taxon>Eukaryota</taxon>
        <taxon>Fungi</taxon>
        <taxon>Dikarya</taxon>
        <taxon>Basidiomycota</taxon>
        <taxon>Agaricomycotina</taxon>
        <taxon>Agaricomycetes</taxon>
        <taxon>Polyporales</taxon>
        <taxon>Sparassidaceae</taxon>
        <taxon>Sparassis</taxon>
    </lineage>
</organism>
<name>A0A401GCN7_9APHY</name>
<dbReference type="CDD" id="cd00143">
    <property type="entry name" value="PP2Cc"/>
    <property type="match status" value="1"/>
</dbReference>
<dbReference type="GeneID" id="38776834"/>
<feature type="region of interest" description="Disordered" evidence="1">
    <location>
        <begin position="448"/>
        <end position="469"/>
    </location>
</feature>
<feature type="transmembrane region" description="Helical" evidence="2">
    <location>
        <begin position="12"/>
        <end position="30"/>
    </location>
</feature>
<dbReference type="OrthoDB" id="420076at2759"/>
<evidence type="ECO:0000313" key="4">
    <source>
        <dbReference type="EMBL" id="GBE79917.1"/>
    </source>
</evidence>
<comment type="caution">
    <text evidence="4">The sequence shown here is derived from an EMBL/GenBank/DDBJ whole genome shotgun (WGS) entry which is preliminary data.</text>
</comment>
<dbReference type="Gene3D" id="3.60.40.10">
    <property type="entry name" value="PPM-type phosphatase domain"/>
    <property type="match status" value="1"/>
</dbReference>
<protein>
    <submittedName>
        <fullName evidence="4">Protein phosphatase 2C homolog</fullName>
    </submittedName>
</protein>
<dbReference type="STRING" id="139825.A0A401GCN7"/>
<dbReference type="AlphaFoldDB" id="A0A401GCN7"/>
<dbReference type="RefSeq" id="XP_027610830.1">
    <property type="nucleotide sequence ID" value="XM_027755029.1"/>
</dbReference>
<dbReference type="InterPro" id="IPR036457">
    <property type="entry name" value="PPM-type-like_dom_sf"/>
</dbReference>
<keyword evidence="5" id="KW-1185">Reference proteome</keyword>
<dbReference type="GO" id="GO:0004741">
    <property type="term" value="F:[pyruvate dehydrogenase (acetyl-transferring)]-phosphatase activity"/>
    <property type="evidence" value="ECO:0007669"/>
    <property type="project" value="TreeGrafter"/>
</dbReference>